<protein>
    <recommendedName>
        <fullName evidence="2">HTH psq-type domain-containing protein</fullName>
    </recommendedName>
</protein>
<dbReference type="EMBL" id="GEBQ01025940">
    <property type="protein sequence ID" value="JAT14037.1"/>
    <property type="molecule type" value="Transcribed_RNA"/>
</dbReference>
<feature type="non-terminal residue" evidence="1">
    <location>
        <position position="1"/>
    </location>
</feature>
<organism evidence="1">
    <name type="scientific">Graphocephala atropunctata</name>
    <dbReference type="NCBI Taxonomy" id="36148"/>
    <lineage>
        <taxon>Eukaryota</taxon>
        <taxon>Metazoa</taxon>
        <taxon>Ecdysozoa</taxon>
        <taxon>Arthropoda</taxon>
        <taxon>Hexapoda</taxon>
        <taxon>Insecta</taxon>
        <taxon>Pterygota</taxon>
        <taxon>Neoptera</taxon>
        <taxon>Paraneoptera</taxon>
        <taxon>Hemiptera</taxon>
        <taxon>Auchenorrhyncha</taxon>
        <taxon>Membracoidea</taxon>
        <taxon>Cicadellidae</taxon>
        <taxon>Cicadellinae</taxon>
        <taxon>Cicadellini</taxon>
        <taxon>Graphocephala</taxon>
    </lineage>
</organism>
<evidence type="ECO:0008006" key="2">
    <source>
        <dbReference type="Google" id="ProtNLM"/>
    </source>
</evidence>
<feature type="non-terminal residue" evidence="1">
    <location>
        <position position="157"/>
    </location>
</feature>
<evidence type="ECO:0000313" key="1">
    <source>
        <dbReference type="EMBL" id="JAT14037.1"/>
    </source>
</evidence>
<sequence>LRRHLRNRLVVGSIFHLLCEMVRNYKRKTDRCNLNLQVLKNAVLQVKRGESSIRQAAKALGLNDKTLGNYCKKWASLNEEDLRSNNEHENAVDNALDEEVALNPELITASDDAVPLENALAIAVPLDDAPAIAVPLDDAPAIAVPLDDAPAIAVPLD</sequence>
<name>A0A1B6KRH4_9HEMI</name>
<reference evidence="1" key="1">
    <citation type="submission" date="2015-11" db="EMBL/GenBank/DDBJ databases">
        <title>De novo transcriptome assembly of four potential Pierce s Disease insect vectors from Arizona vineyards.</title>
        <authorList>
            <person name="Tassone E.E."/>
        </authorList>
    </citation>
    <scope>NUCLEOTIDE SEQUENCE</scope>
</reference>
<accession>A0A1B6KRH4</accession>
<proteinExistence type="predicted"/>
<gene>
    <name evidence="1" type="ORF">g.52384</name>
</gene>
<dbReference type="AlphaFoldDB" id="A0A1B6KRH4"/>